<proteinExistence type="predicted"/>
<protein>
    <submittedName>
        <fullName evidence="1">Uncharacterized protein</fullName>
    </submittedName>
</protein>
<reference evidence="1" key="1">
    <citation type="journal article" date="2020" name="Stud. Mycol.">
        <title>101 Dothideomycetes genomes: a test case for predicting lifestyles and emergence of pathogens.</title>
        <authorList>
            <person name="Haridas S."/>
            <person name="Albert R."/>
            <person name="Binder M."/>
            <person name="Bloem J."/>
            <person name="Labutti K."/>
            <person name="Salamov A."/>
            <person name="Andreopoulos B."/>
            <person name="Baker S."/>
            <person name="Barry K."/>
            <person name="Bills G."/>
            <person name="Bluhm B."/>
            <person name="Cannon C."/>
            <person name="Castanera R."/>
            <person name="Culley D."/>
            <person name="Daum C."/>
            <person name="Ezra D."/>
            <person name="Gonzalez J."/>
            <person name="Henrissat B."/>
            <person name="Kuo A."/>
            <person name="Liang C."/>
            <person name="Lipzen A."/>
            <person name="Lutzoni F."/>
            <person name="Magnuson J."/>
            <person name="Mondo S."/>
            <person name="Nolan M."/>
            <person name="Ohm R."/>
            <person name="Pangilinan J."/>
            <person name="Park H.-J."/>
            <person name="Ramirez L."/>
            <person name="Alfaro M."/>
            <person name="Sun H."/>
            <person name="Tritt A."/>
            <person name="Yoshinaga Y."/>
            <person name="Zwiers L.-H."/>
            <person name="Turgeon B."/>
            <person name="Goodwin S."/>
            <person name="Spatafora J."/>
            <person name="Crous P."/>
            <person name="Grigoriev I."/>
        </authorList>
    </citation>
    <scope>NUCLEOTIDE SEQUENCE</scope>
    <source>
        <strain evidence="1">CBS 627.86</strain>
    </source>
</reference>
<dbReference type="AlphaFoldDB" id="A0A6A5YPL9"/>
<evidence type="ECO:0000313" key="1">
    <source>
        <dbReference type="EMBL" id="KAF2108940.1"/>
    </source>
</evidence>
<name>A0A6A5YPL9_9PLEO</name>
<sequence>MRSASACTVVPELVGCYVLSERCICKSCKEVNVVKAVLQLPLLSISAKKTSSIADSRPRYISLH</sequence>
<keyword evidence="2" id="KW-1185">Reference proteome</keyword>
<dbReference type="EMBL" id="ML977344">
    <property type="protein sequence ID" value="KAF2108940.1"/>
    <property type="molecule type" value="Genomic_DNA"/>
</dbReference>
<accession>A0A6A5YPL9</accession>
<dbReference type="Proteomes" id="UP000799770">
    <property type="component" value="Unassembled WGS sequence"/>
</dbReference>
<gene>
    <name evidence="1" type="ORF">BDV96DRAFT_586244</name>
</gene>
<evidence type="ECO:0000313" key="2">
    <source>
        <dbReference type="Proteomes" id="UP000799770"/>
    </source>
</evidence>
<organism evidence="1 2">
    <name type="scientific">Lophiotrema nucula</name>
    <dbReference type="NCBI Taxonomy" id="690887"/>
    <lineage>
        <taxon>Eukaryota</taxon>
        <taxon>Fungi</taxon>
        <taxon>Dikarya</taxon>
        <taxon>Ascomycota</taxon>
        <taxon>Pezizomycotina</taxon>
        <taxon>Dothideomycetes</taxon>
        <taxon>Pleosporomycetidae</taxon>
        <taxon>Pleosporales</taxon>
        <taxon>Lophiotremataceae</taxon>
        <taxon>Lophiotrema</taxon>
    </lineage>
</organism>